<dbReference type="InterPro" id="IPR036259">
    <property type="entry name" value="MFS_trans_sf"/>
</dbReference>
<dbReference type="PRINTS" id="PR00171">
    <property type="entry name" value="SUGRTRNSPORT"/>
</dbReference>
<reference evidence="10" key="1">
    <citation type="submission" date="2023-07" db="EMBL/GenBank/DDBJ databases">
        <title>Chromosome-level genome assembly of Artemia franciscana.</title>
        <authorList>
            <person name="Jo E."/>
        </authorList>
    </citation>
    <scope>NUCLEOTIDE SEQUENCE</scope>
    <source>
        <tissue evidence="10">Whole body</tissue>
    </source>
</reference>
<feature type="transmembrane region" description="Helical" evidence="8">
    <location>
        <begin position="273"/>
        <end position="295"/>
    </location>
</feature>
<keyword evidence="3 7" id="KW-0813">Transport</keyword>
<dbReference type="AlphaFoldDB" id="A0AA88HF98"/>
<gene>
    <name evidence="10" type="ORF">QYM36_016671</name>
</gene>
<feature type="transmembrane region" description="Helical" evidence="8">
    <location>
        <begin position="100"/>
        <end position="118"/>
    </location>
</feature>
<feature type="transmembrane region" description="Helical" evidence="8">
    <location>
        <begin position="190"/>
        <end position="209"/>
    </location>
</feature>
<evidence type="ECO:0000259" key="9">
    <source>
        <dbReference type="PROSITE" id="PS50850"/>
    </source>
</evidence>
<evidence type="ECO:0000256" key="2">
    <source>
        <dbReference type="ARBA" id="ARBA00010992"/>
    </source>
</evidence>
<feature type="transmembrane region" description="Helical" evidence="8">
    <location>
        <begin position="30"/>
        <end position="48"/>
    </location>
</feature>
<feature type="transmembrane region" description="Helical" evidence="8">
    <location>
        <begin position="124"/>
        <end position="146"/>
    </location>
</feature>
<dbReference type="InterPro" id="IPR003663">
    <property type="entry name" value="Sugar/inositol_transpt"/>
</dbReference>
<evidence type="ECO:0000256" key="4">
    <source>
        <dbReference type="ARBA" id="ARBA00022692"/>
    </source>
</evidence>
<feature type="transmembrane region" description="Helical" evidence="8">
    <location>
        <begin position="68"/>
        <end position="88"/>
    </location>
</feature>
<protein>
    <recommendedName>
        <fullName evidence="9">Major facilitator superfamily (MFS) profile domain-containing protein</fullName>
    </recommendedName>
</protein>
<feature type="domain" description="Major facilitator superfamily (MFS) profile" evidence="9">
    <location>
        <begin position="34"/>
        <end position="534"/>
    </location>
</feature>
<dbReference type="NCBIfam" id="TIGR00879">
    <property type="entry name" value="SP"/>
    <property type="match status" value="1"/>
</dbReference>
<evidence type="ECO:0000313" key="11">
    <source>
        <dbReference type="Proteomes" id="UP001187531"/>
    </source>
</evidence>
<name>A0AA88HF98_ARTSF</name>
<keyword evidence="11" id="KW-1185">Reference proteome</keyword>
<proteinExistence type="inferred from homology"/>
<comment type="caution">
    <text evidence="10">The sequence shown here is derived from an EMBL/GenBank/DDBJ whole genome shotgun (WGS) entry which is preliminary data.</text>
</comment>
<evidence type="ECO:0000256" key="8">
    <source>
        <dbReference type="SAM" id="Phobius"/>
    </source>
</evidence>
<dbReference type="PROSITE" id="PS00216">
    <property type="entry name" value="SUGAR_TRANSPORT_1"/>
    <property type="match status" value="2"/>
</dbReference>
<evidence type="ECO:0000256" key="6">
    <source>
        <dbReference type="ARBA" id="ARBA00023136"/>
    </source>
</evidence>
<comment type="similarity">
    <text evidence="2 7">Belongs to the major facilitator superfamily. Sugar transporter (TC 2.A.1.1) family.</text>
</comment>
<dbReference type="PROSITE" id="PS00217">
    <property type="entry name" value="SUGAR_TRANSPORT_2"/>
    <property type="match status" value="1"/>
</dbReference>
<dbReference type="Proteomes" id="UP001187531">
    <property type="component" value="Unassembled WGS sequence"/>
</dbReference>
<evidence type="ECO:0000256" key="5">
    <source>
        <dbReference type="ARBA" id="ARBA00022989"/>
    </source>
</evidence>
<feature type="transmembrane region" description="Helical" evidence="8">
    <location>
        <begin position="441"/>
        <end position="465"/>
    </location>
</feature>
<evidence type="ECO:0000256" key="7">
    <source>
        <dbReference type="RuleBase" id="RU003346"/>
    </source>
</evidence>
<dbReference type="Gene3D" id="1.20.1250.20">
    <property type="entry name" value="MFS general substrate transporter like domains"/>
    <property type="match status" value="2"/>
</dbReference>
<feature type="transmembrane region" description="Helical" evidence="8">
    <location>
        <begin position="512"/>
        <end position="530"/>
    </location>
</feature>
<keyword evidence="6 8" id="KW-0472">Membrane</keyword>
<dbReference type="Pfam" id="PF00083">
    <property type="entry name" value="Sugar_tr"/>
    <property type="match status" value="2"/>
</dbReference>
<feature type="transmembrane region" description="Helical" evidence="8">
    <location>
        <begin position="158"/>
        <end position="178"/>
    </location>
</feature>
<dbReference type="SUPFAM" id="SSF103473">
    <property type="entry name" value="MFS general substrate transporter"/>
    <property type="match status" value="1"/>
</dbReference>
<dbReference type="InterPro" id="IPR005829">
    <property type="entry name" value="Sugar_transporter_CS"/>
</dbReference>
<feature type="transmembrane region" description="Helical" evidence="8">
    <location>
        <begin position="486"/>
        <end position="506"/>
    </location>
</feature>
<keyword evidence="4 8" id="KW-0812">Transmembrane</keyword>
<evidence type="ECO:0000256" key="1">
    <source>
        <dbReference type="ARBA" id="ARBA00004141"/>
    </source>
</evidence>
<sequence length="581" mass="63497">MISTKYQSTADGVVGKEDLESRKSLKSTRLIYNLALFSALGGFFFGYDTGAASSAISIVREEFHLEDVWHQGLIAAAMAASWLVCIPGGISADLFGRRPVILAASIAYVTGAAVSGFAESPQSLLVGRVILGVGIGLASSTVTMYIGEMAPTNSRGKLVCLNGLLLSLGRVIGALVAVMFRSDEVSGWRYMLGLATIPGLVQFVGFLFLPESPRWLISKGRLEDAKQVLSSYRNTEMAAEEFKFIIKSLKVYENEDKVSLVRKILYDPNVRKALTIGCLLQISQQLSGINIVMYYSNSIMQMSGFINPYVVTWLSVAITSINFVFTAVSIVTVDKAGRRKLVLASLAGVTLSLLLLSLSFVAIDSQSPLVTSFSGKVDTCSQARVCKECVNNVYCGFCKVGNSTFCLKADPHLSLFGSIQSLCSPKSEQKNWSFYWCPSDYGWMAIMALVTYLMFYSPGIGPLPWTINSEIYPTWARSTCNSIATSFNWFFNLLTSFTFLSSVSVIDKQGTFGIYAALSFIGLVTFYLFLPETKGISLDSTEDVFDSRSNQPSEINRAVIKPESIQYVKIKGIDVSGEDDE</sequence>
<dbReference type="GO" id="GO:0016324">
    <property type="term" value="C:apical plasma membrane"/>
    <property type="evidence" value="ECO:0007669"/>
    <property type="project" value="TreeGrafter"/>
</dbReference>
<dbReference type="PROSITE" id="PS50850">
    <property type="entry name" value="MFS"/>
    <property type="match status" value="1"/>
</dbReference>
<organism evidence="10 11">
    <name type="scientific">Artemia franciscana</name>
    <name type="common">Brine shrimp</name>
    <name type="synonym">Artemia sanfranciscana</name>
    <dbReference type="NCBI Taxonomy" id="6661"/>
    <lineage>
        <taxon>Eukaryota</taxon>
        <taxon>Metazoa</taxon>
        <taxon>Ecdysozoa</taxon>
        <taxon>Arthropoda</taxon>
        <taxon>Crustacea</taxon>
        <taxon>Branchiopoda</taxon>
        <taxon>Anostraca</taxon>
        <taxon>Artemiidae</taxon>
        <taxon>Artemia</taxon>
    </lineage>
</organism>
<feature type="transmembrane region" description="Helical" evidence="8">
    <location>
        <begin position="310"/>
        <end position="331"/>
    </location>
</feature>
<comment type="subcellular location">
    <subcellularLocation>
        <location evidence="1">Membrane</location>
        <topology evidence="1">Multi-pass membrane protein</topology>
    </subcellularLocation>
</comment>
<accession>A0AA88HF98</accession>
<dbReference type="InterPro" id="IPR020846">
    <property type="entry name" value="MFS_dom"/>
</dbReference>
<dbReference type="EMBL" id="JAVRJZ010000021">
    <property type="protein sequence ID" value="KAK2704357.1"/>
    <property type="molecule type" value="Genomic_DNA"/>
</dbReference>
<dbReference type="InterPro" id="IPR050814">
    <property type="entry name" value="Myo-inositol_Transporter"/>
</dbReference>
<evidence type="ECO:0000256" key="3">
    <source>
        <dbReference type="ARBA" id="ARBA00022448"/>
    </source>
</evidence>
<dbReference type="PANTHER" id="PTHR48020:SF12">
    <property type="entry name" value="PROTON MYO-INOSITOL COTRANSPORTER"/>
    <property type="match status" value="1"/>
</dbReference>
<dbReference type="GO" id="GO:0005366">
    <property type="term" value="F:myo-inositol:proton symporter activity"/>
    <property type="evidence" value="ECO:0007669"/>
    <property type="project" value="TreeGrafter"/>
</dbReference>
<dbReference type="PANTHER" id="PTHR48020">
    <property type="entry name" value="PROTON MYO-INOSITOL COTRANSPORTER"/>
    <property type="match status" value="1"/>
</dbReference>
<dbReference type="InterPro" id="IPR005828">
    <property type="entry name" value="MFS_sugar_transport-like"/>
</dbReference>
<evidence type="ECO:0000313" key="10">
    <source>
        <dbReference type="EMBL" id="KAK2704357.1"/>
    </source>
</evidence>
<keyword evidence="5 8" id="KW-1133">Transmembrane helix</keyword>
<feature type="transmembrane region" description="Helical" evidence="8">
    <location>
        <begin position="343"/>
        <end position="363"/>
    </location>
</feature>